<dbReference type="OrthoDB" id="8665570at2"/>
<dbReference type="KEGG" id="hyl:LPB072_07275"/>
<proteinExistence type="predicted"/>
<dbReference type="AlphaFoldDB" id="A0A162SUV3"/>
<gene>
    <name evidence="1" type="ORF">LPB072_07275</name>
    <name evidence="2" type="ORF">LPB72_16760</name>
</gene>
<sequence>MTASDTTAQAPGPKPLCDACQGIQRNWRKAPGHPELAQGLNRKEPRRHGQVTITEYQCERCGTHWDLENDKNNLHAGWSVVAR</sequence>
<evidence type="ECO:0000313" key="2">
    <source>
        <dbReference type="EMBL" id="OAD40547.1"/>
    </source>
</evidence>
<evidence type="ECO:0000313" key="1">
    <source>
        <dbReference type="EMBL" id="AOW12675.1"/>
    </source>
</evidence>
<evidence type="ECO:0000313" key="4">
    <source>
        <dbReference type="Proteomes" id="UP000185680"/>
    </source>
</evidence>
<evidence type="ECO:0000313" key="3">
    <source>
        <dbReference type="Proteomes" id="UP000185657"/>
    </source>
</evidence>
<keyword evidence="3" id="KW-1185">Reference proteome</keyword>
<dbReference type="RefSeq" id="WP_066093336.1">
    <property type="nucleotide sequence ID" value="NZ_CP017476.1"/>
</dbReference>
<dbReference type="EMBL" id="LVWD01000030">
    <property type="protein sequence ID" value="OAD40547.1"/>
    <property type="molecule type" value="Genomic_DNA"/>
</dbReference>
<protein>
    <submittedName>
        <fullName evidence="1">Uncharacterized protein</fullName>
    </submittedName>
</protein>
<dbReference type="Proteomes" id="UP000185657">
    <property type="component" value="Unassembled WGS sequence"/>
</dbReference>
<accession>A0A162SUV3</accession>
<dbReference type="STRING" id="1763535.LPB072_07275"/>
<name>A0A162SUV3_9BURK</name>
<dbReference type="EMBL" id="CP017476">
    <property type="protein sequence ID" value="AOW12675.1"/>
    <property type="molecule type" value="Genomic_DNA"/>
</dbReference>
<organism evidence="1 4">
    <name type="scientific">Hydrogenophaga crassostreae</name>
    <dbReference type="NCBI Taxonomy" id="1763535"/>
    <lineage>
        <taxon>Bacteria</taxon>
        <taxon>Pseudomonadati</taxon>
        <taxon>Pseudomonadota</taxon>
        <taxon>Betaproteobacteria</taxon>
        <taxon>Burkholderiales</taxon>
        <taxon>Comamonadaceae</taxon>
        <taxon>Hydrogenophaga</taxon>
    </lineage>
</organism>
<reference evidence="1 4" key="2">
    <citation type="submission" date="2016-10" db="EMBL/GenBank/DDBJ databases">
        <title>Hydorgenophaga sp. LPB0072 isolated from gastropod.</title>
        <authorList>
            <person name="Kim E."/>
            <person name="Yi H."/>
        </authorList>
    </citation>
    <scope>NUCLEOTIDE SEQUENCE [LARGE SCALE GENOMIC DNA]</scope>
    <source>
        <strain evidence="1 4">LPB0072</strain>
    </source>
</reference>
<reference evidence="2 3" key="1">
    <citation type="submission" date="2016-02" db="EMBL/GenBank/DDBJ databases">
        <title>Draft genome sequence of Hydrogenophaga sp. LPB0072.</title>
        <authorList>
            <person name="Shin S.-K."/>
            <person name="Yi H."/>
        </authorList>
    </citation>
    <scope>NUCLEOTIDE SEQUENCE [LARGE SCALE GENOMIC DNA]</scope>
    <source>
        <strain evidence="2 3">LPB0072</strain>
    </source>
</reference>
<dbReference type="Proteomes" id="UP000185680">
    <property type="component" value="Chromosome"/>
</dbReference>